<evidence type="ECO:0000313" key="1">
    <source>
        <dbReference type="EMBL" id="GAI65157.1"/>
    </source>
</evidence>
<sequence length="46" mass="5123">MGTTGSFDFDINFFGIGTGIILLHRSQLTKTTFIFSDSSFFILISQ</sequence>
<gene>
    <name evidence="1" type="ORF">S12H4_10702</name>
</gene>
<dbReference type="AlphaFoldDB" id="X1Q9K5"/>
<proteinExistence type="predicted"/>
<reference evidence="1" key="1">
    <citation type="journal article" date="2014" name="Front. Microbiol.">
        <title>High frequency of phylogenetically diverse reductive dehalogenase-homologous genes in deep subseafloor sedimentary metagenomes.</title>
        <authorList>
            <person name="Kawai M."/>
            <person name="Futagami T."/>
            <person name="Toyoda A."/>
            <person name="Takaki Y."/>
            <person name="Nishi S."/>
            <person name="Hori S."/>
            <person name="Arai W."/>
            <person name="Tsubouchi T."/>
            <person name="Morono Y."/>
            <person name="Uchiyama I."/>
            <person name="Ito T."/>
            <person name="Fujiyama A."/>
            <person name="Inagaki F."/>
            <person name="Takami H."/>
        </authorList>
    </citation>
    <scope>NUCLEOTIDE SEQUENCE</scope>
    <source>
        <strain evidence="1">Expedition CK06-06</strain>
    </source>
</reference>
<dbReference type="EMBL" id="BARW01004632">
    <property type="protein sequence ID" value="GAI65157.1"/>
    <property type="molecule type" value="Genomic_DNA"/>
</dbReference>
<name>X1Q9K5_9ZZZZ</name>
<comment type="caution">
    <text evidence="1">The sequence shown here is derived from an EMBL/GenBank/DDBJ whole genome shotgun (WGS) entry which is preliminary data.</text>
</comment>
<feature type="non-terminal residue" evidence="1">
    <location>
        <position position="46"/>
    </location>
</feature>
<accession>X1Q9K5</accession>
<organism evidence="1">
    <name type="scientific">marine sediment metagenome</name>
    <dbReference type="NCBI Taxonomy" id="412755"/>
    <lineage>
        <taxon>unclassified sequences</taxon>
        <taxon>metagenomes</taxon>
        <taxon>ecological metagenomes</taxon>
    </lineage>
</organism>
<protein>
    <submittedName>
        <fullName evidence="1">Uncharacterized protein</fullName>
    </submittedName>
</protein>